<feature type="transmembrane region" description="Helical" evidence="11">
    <location>
        <begin position="28"/>
        <end position="45"/>
    </location>
</feature>
<keyword evidence="7 11" id="KW-1133">Transmembrane helix</keyword>
<organism evidence="13 14">
    <name type="scientific">Ferrimonas lipolytica</name>
    <dbReference type="NCBI Taxonomy" id="2724191"/>
    <lineage>
        <taxon>Bacteria</taxon>
        <taxon>Pseudomonadati</taxon>
        <taxon>Pseudomonadota</taxon>
        <taxon>Gammaproteobacteria</taxon>
        <taxon>Alteromonadales</taxon>
        <taxon>Ferrimonadaceae</taxon>
        <taxon>Ferrimonas</taxon>
    </lineage>
</organism>
<dbReference type="GO" id="GO:0015627">
    <property type="term" value="C:type II protein secretion system complex"/>
    <property type="evidence" value="ECO:0007669"/>
    <property type="project" value="InterPro"/>
</dbReference>
<protein>
    <recommendedName>
        <fullName evidence="2">Type II secretion system protein H</fullName>
    </recommendedName>
    <alternativeName>
        <fullName evidence="10">General secretion pathway protein H</fullName>
    </alternativeName>
</protein>
<keyword evidence="4" id="KW-0488">Methylation</keyword>
<dbReference type="GO" id="GO:0005886">
    <property type="term" value="C:plasma membrane"/>
    <property type="evidence" value="ECO:0007669"/>
    <property type="project" value="UniProtKB-SubCell"/>
</dbReference>
<dbReference type="NCBIfam" id="TIGR02532">
    <property type="entry name" value="IV_pilin_GFxxxE"/>
    <property type="match status" value="1"/>
</dbReference>
<evidence type="ECO:0000256" key="8">
    <source>
        <dbReference type="ARBA" id="ARBA00023136"/>
    </source>
</evidence>
<proteinExistence type="inferred from homology"/>
<evidence type="ECO:0000256" key="4">
    <source>
        <dbReference type="ARBA" id="ARBA00022481"/>
    </source>
</evidence>
<comment type="subcellular location">
    <subcellularLocation>
        <location evidence="1">Cell inner membrane</location>
        <topology evidence="1">Single-pass membrane protein</topology>
    </subcellularLocation>
</comment>
<evidence type="ECO:0000256" key="3">
    <source>
        <dbReference type="ARBA" id="ARBA00022475"/>
    </source>
</evidence>
<evidence type="ECO:0000256" key="6">
    <source>
        <dbReference type="ARBA" id="ARBA00022692"/>
    </source>
</evidence>
<dbReference type="InterPro" id="IPR045584">
    <property type="entry name" value="Pilin-like"/>
</dbReference>
<evidence type="ECO:0000256" key="5">
    <source>
        <dbReference type="ARBA" id="ARBA00022519"/>
    </source>
</evidence>
<evidence type="ECO:0000313" key="14">
    <source>
        <dbReference type="Proteomes" id="UP000501602"/>
    </source>
</evidence>
<dbReference type="SUPFAM" id="SSF54523">
    <property type="entry name" value="Pili subunits"/>
    <property type="match status" value="1"/>
</dbReference>
<dbReference type="AlphaFoldDB" id="A0A6H1UCG5"/>
<evidence type="ECO:0000256" key="1">
    <source>
        <dbReference type="ARBA" id="ARBA00004377"/>
    </source>
</evidence>
<dbReference type="RefSeq" id="WP_168658763.1">
    <property type="nucleotide sequence ID" value="NZ_CP051180.1"/>
</dbReference>
<dbReference type="EMBL" id="CP051180">
    <property type="protein sequence ID" value="QIZ75502.1"/>
    <property type="molecule type" value="Genomic_DNA"/>
</dbReference>
<dbReference type="KEGG" id="fes:HER31_00420"/>
<gene>
    <name evidence="13" type="ORF">HER31_00420</name>
</gene>
<feature type="domain" description="General secretion pathway GspH" evidence="12">
    <location>
        <begin position="63"/>
        <end position="175"/>
    </location>
</feature>
<keyword evidence="6 11" id="KW-0812">Transmembrane</keyword>
<evidence type="ECO:0000256" key="10">
    <source>
        <dbReference type="ARBA" id="ARBA00030775"/>
    </source>
</evidence>
<dbReference type="Pfam" id="PF12019">
    <property type="entry name" value="GspH"/>
    <property type="match status" value="1"/>
</dbReference>
<keyword evidence="3" id="KW-1003">Cell membrane</keyword>
<sequence length="186" mass="20816">MDRIKLIQALLLTTLMISPMYVSKGFNLIEVVITMAVVTILLLVMRPSWVYSMAYSRASAEISTIYQDLKFGRHLAVNNHNTVTTCPLDQANQCHNDWTQGYAVFIDGATKGQFDDDDQLLLERGPIDSKDLIRSSRNQVRFTPDGFTGNTGSIRYCPLSADHPLRRQITISATGGIRYNNKPGNC</sequence>
<reference evidence="13 14" key="1">
    <citation type="submission" date="2020-04" db="EMBL/GenBank/DDBJ databases">
        <title>Ferrimonas sp. S7 isolated from sea water.</title>
        <authorList>
            <person name="Bae S.S."/>
            <person name="Baek K."/>
        </authorList>
    </citation>
    <scope>NUCLEOTIDE SEQUENCE [LARGE SCALE GENOMIC DNA]</scope>
    <source>
        <strain evidence="13 14">S7</strain>
    </source>
</reference>
<keyword evidence="5" id="KW-0997">Cell inner membrane</keyword>
<dbReference type="InterPro" id="IPR022346">
    <property type="entry name" value="T2SS_GspH"/>
</dbReference>
<dbReference type="Gene3D" id="3.55.40.10">
    <property type="entry name" value="minor pseudopilin epsh domain"/>
    <property type="match status" value="1"/>
</dbReference>
<evidence type="ECO:0000256" key="2">
    <source>
        <dbReference type="ARBA" id="ARBA00021549"/>
    </source>
</evidence>
<keyword evidence="14" id="KW-1185">Reference proteome</keyword>
<accession>A0A6H1UCG5</accession>
<evidence type="ECO:0000259" key="12">
    <source>
        <dbReference type="Pfam" id="PF12019"/>
    </source>
</evidence>
<evidence type="ECO:0000256" key="7">
    <source>
        <dbReference type="ARBA" id="ARBA00022989"/>
    </source>
</evidence>
<evidence type="ECO:0000256" key="9">
    <source>
        <dbReference type="ARBA" id="ARBA00025772"/>
    </source>
</evidence>
<evidence type="ECO:0000256" key="11">
    <source>
        <dbReference type="SAM" id="Phobius"/>
    </source>
</evidence>
<dbReference type="InterPro" id="IPR012902">
    <property type="entry name" value="N_methyl_site"/>
</dbReference>
<evidence type="ECO:0000313" key="13">
    <source>
        <dbReference type="EMBL" id="QIZ75502.1"/>
    </source>
</evidence>
<dbReference type="Proteomes" id="UP000501602">
    <property type="component" value="Chromosome"/>
</dbReference>
<comment type="similarity">
    <text evidence="9">Belongs to the GSP H family.</text>
</comment>
<keyword evidence="8 11" id="KW-0472">Membrane</keyword>
<name>A0A6H1UCG5_9GAMM</name>
<dbReference type="GO" id="GO:0015628">
    <property type="term" value="P:protein secretion by the type II secretion system"/>
    <property type="evidence" value="ECO:0007669"/>
    <property type="project" value="InterPro"/>
</dbReference>